<dbReference type="GO" id="GO:0005829">
    <property type="term" value="C:cytosol"/>
    <property type="evidence" value="ECO:0007669"/>
    <property type="project" value="TreeGrafter"/>
</dbReference>
<dbReference type="OrthoDB" id="9812205at2"/>
<proteinExistence type="inferred from homology"/>
<sequence>MSDGKAPTHDRKMLEALVCPQTNSSLSYDADAQELVSKSARLAFPIRGGIPIMLIDEARKLD</sequence>
<dbReference type="InterPro" id="IPR005651">
    <property type="entry name" value="Trm112-like"/>
</dbReference>
<dbReference type="SUPFAM" id="SSF158997">
    <property type="entry name" value="Trm112p-like"/>
    <property type="match status" value="1"/>
</dbReference>
<dbReference type="RefSeq" id="WP_092640707.1">
    <property type="nucleotide sequence ID" value="NZ_FNPX01000001.1"/>
</dbReference>
<reference evidence="3" key="1">
    <citation type="submission" date="2016-10" db="EMBL/GenBank/DDBJ databases">
        <authorList>
            <person name="Varghese N."/>
            <person name="Submissions S."/>
        </authorList>
    </citation>
    <scope>NUCLEOTIDE SEQUENCE [LARGE SCALE GENOMIC DNA]</scope>
    <source>
        <strain evidence="3">DSM 100420</strain>
    </source>
</reference>
<evidence type="ECO:0000256" key="1">
    <source>
        <dbReference type="HAMAP-Rule" id="MF_01187"/>
    </source>
</evidence>
<accession>A0A1H3IV98</accession>
<evidence type="ECO:0000313" key="2">
    <source>
        <dbReference type="EMBL" id="SDY31693.1"/>
    </source>
</evidence>
<gene>
    <name evidence="2" type="ORF">SAMN05444004_101122</name>
</gene>
<dbReference type="PANTHER" id="PTHR33505:SF4">
    <property type="entry name" value="PROTEIN PREY, MITOCHONDRIAL"/>
    <property type="match status" value="1"/>
</dbReference>
<evidence type="ECO:0000313" key="3">
    <source>
        <dbReference type="Proteomes" id="UP000198914"/>
    </source>
</evidence>
<dbReference type="EMBL" id="FNPX01000001">
    <property type="protein sequence ID" value="SDY31693.1"/>
    <property type="molecule type" value="Genomic_DNA"/>
</dbReference>
<dbReference type="Proteomes" id="UP000198914">
    <property type="component" value="Unassembled WGS sequence"/>
</dbReference>
<dbReference type="Gene3D" id="2.20.25.10">
    <property type="match status" value="1"/>
</dbReference>
<comment type="similarity">
    <text evidence="1">Belongs to the UPF0434 family.</text>
</comment>
<protein>
    <recommendedName>
        <fullName evidence="1">UPF0434 protein SAMN05444004_101122</fullName>
    </recommendedName>
</protein>
<organism evidence="2 3">
    <name type="scientific">Jannaschia faecimaris</name>
    <dbReference type="NCBI Taxonomy" id="1244108"/>
    <lineage>
        <taxon>Bacteria</taxon>
        <taxon>Pseudomonadati</taxon>
        <taxon>Pseudomonadota</taxon>
        <taxon>Alphaproteobacteria</taxon>
        <taxon>Rhodobacterales</taxon>
        <taxon>Roseobacteraceae</taxon>
        <taxon>Jannaschia</taxon>
    </lineage>
</organism>
<keyword evidence="3" id="KW-1185">Reference proteome</keyword>
<dbReference type="Pfam" id="PF03966">
    <property type="entry name" value="Trm112p"/>
    <property type="match status" value="1"/>
</dbReference>
<dbReference type="AlphaFoldDB" id="A0A1H3IV98"/>
<name>A0A1H3IV98_9RHOB</name>
<dbReference type="HAMAP" id="MF_01187">
    <property type="entry name" value="UPF0434"/>
    <property type="match status" value="1"/>
</dbReference>
<dbReference type="PANTHER" id="PTHR33505">
    <property type="entry name" value="ZGC:162634"/>
    <property type="match status" value="1"/>
</dbReference>
<dbReference type="FunFam" id="2.20.25.10:FF:000002">
    <property type="entry name" value="UPF0434 protein YcaR"/>
    <property type="match status" value="1"/>
</dbReference>
<dbReference type="STRING" id="1244108.SAMN05444004_101122"/>